<feature type="transmembrane region" description="Helical" evidence="10">
    <location>
        <begin position="74"/>
        <end position="92"/>
    </location>
</feature>
<dbReference type="SUPFAM" id="SSF103473">
    <property type="entry name" value="MFS general substrate transporter"/>
    <property type="match status" value="1"/>
</dbReference>
<dbReference type="AlphaFoldDB" id="A0AAV5GSZ2"/>
<reference evidence="12 13" key="1">
    <citation type="submission" date="2021-12" db="EMBL/GenBank/DDBJ databases">
        <title>High titer production of polyol ester of fatty acids by Rhodotorula paludigena BS15 towards product separation-free biomass refinery.</title>
        <authorList>
            <person name="Mano J."/>
            <person name="Ono H."/>
            <person name="Tanaka T."/>
            <person name="Naito K."/>
            <person name="Sushida H."/>
            <person name="Ike M."/>
            <person name="Tokuyasu K."/>
            <person name="Kitaoka M."/>
        </authorList>
    </citation>
    <scope>NUCLEOTIDE SEQUENCE [LARGE SCALE GENOMIC DNA]</scope>
    <source>
        <strain evidence="12 13">BS15</strain>
    </source>
</reference>
<dbReference type="GO" id="GO:0016020">
    <property type="term" value="C:membrane"/>
    <property type="evidence" value="ECO:0007669"/>
    <property type="project" value="UniProtKB-SubCell"/>
</dbReference>
<gene>
    <name evidence="12" type="ORF">Rhopal_005662-T1</name>
</gene>
<dbReference type="GO" id="GO:0005351">
    <property type="term" value="F:carbohydrate:proton symporter activity"/>
    <property type="evidence" value="ECO:0007669"/>
    <property type="project" value="TreeGrafter"/>
</dbReference>
<dbReference type="Proteomes" id="UP001342314">
    <property type="component" value="Unassembled WGS sequence"/>
</dbReference>
<feature type="transmembrane region" description="Helical" evidence="10">
    <location>
        <begin position="358"/>
        <end position="378"/>
    </location>
</feature>
<feature type="transmembrane region" description="Helical" evidence="10">
    <location>
        <begin position="384"/>
        <end position="403"/>
    </location>
</feature>
<evidence type="ECO:0000256" key="3">
    <source>
        <dbReference type="ARBA" id="ARBA00022448"/>
    </source>
</evidence>
<feature type="transmembrane region" description="Helical" evidence="10">
    <location>
        <begin position="290"/>
        <end position="311"/>
    </location>
</feature>
<evidence type="ECO:0000256" key="7">
    <source>
        <dbReference type="ARBA" id="ARBA00049119"/>
    </source>
</evidence>
<evidence type="ECO:0000256" key="6">
    <source>
        <dbReference type="ARBA" id="ARBA00023136"/>
    </source>
</evidence>
<comment type="caution">
    <text evidence="12">The sequence shown here is derived from an EMBL/GenBank/DDBJ whole genome shotgun (WGS) entry which is preliminary data.</text>
</comment>
<feature type="transmembrane region" description="Helical" evidence="10">
    <location>
        <begin position="202"/>
        <end position="219"/>
    </location>
</feature>
<dbReference type="InterPro" id="IPR050360">
    <property type="entry name" value="MFS_Sugar_Transporters"/>
</dbReference>
<dbReference type="Pfam" id="PF00083">
    <property type="entry name" value="Sugar_tr"/>
    <property type="match status" value="1"/>
</dbReference>
<dbReference type="PANTHER" id="PTHR48022:SF23">
    <property type="entry name" value="MAJOR FACILITATOR SUPERFAMILY (MFS) PROFILE DOMAIN-CONTAINING PROTEIN"/>
    <property type="match status" value="1"/>
</dbReference>
<accession>A0AAV5GSZ2</accession>
<dbReference type="InterPro" id="IPR003663">
    <property type="entry name" value="Sugar/inositol_transpt"/>
</dbReference>
<name>A0AAV5GSZ2_9BASI</name>
<evidence type="ECO:0000256" key="8">
    <source>
        <dbReference type="RuleBase" id="RU003346"/>
    </source>
</evidence>
<comment type="subcellular location">
    <subcellularLocation>
        <location evidence="1">Membrane</location>
        <topology evidence="1">Multi-pass membrane protein</topology>
    </subcellularLocation>
</comment>
<keyword evidence="13" id="KW-1185">Reference proteome</keyword>
<dbReference type="EMBL" id="BQKY01000011">
    <property type="protein sequence ID" value="GJN92627.1"/>
    <property type="molecule type" value="Genomic_DNA"/>
</dbReference>
<keyword evidence="4 10" id="KW-0812">Transmembrane</keyword>
<feature type="region of interest" description="Disordered" evidence="9">
    <location>
        <begin position="529"/>
        <end position="549"/>
    </location>
</feature>
<evidence type="ECO:0000256" key="1">
    <source>
        <dbReference type="ARBA" id="ARBA00004141"/>
    </source>
</evidence>
<dbReference type="PROSITE" id="PS50850">
    <property type="entry name" value="MFS"/>
    <property type="match status" value="1"/>
</dbReference>
<dbReference type="InterPro" id="IPR005829">
    <property type="entry name" value="Sugar_transporter_CS"/>
</dbReference>
<feature type="transmembrane region" description="Helical" evidence="10">
    <location>
        <begin position="135"/>
        <end position="156"/>
    </location>
</feature>
<evidence type="ECO:0000256" key="9">
    <source>
        <dbReference type="SAM" id="MobiDB-lite"/>
    </source>
</evidence>
<organism evidence="12 13">
    <name type="scientific">Rhodotorula paludigena</name>
    <dbReference type="NCBI Taxonomy" id="86838"/>
    <lineage>
        <taxon>Eukaryota</taxon>
        <taxon>Fungi</taxon>
        <taxon>Dikarya</taxon>
        <taxon>Basidiomycota</taxon>
        <taxon>Pucciniomycotina</taxon>
        <taxon>Microbotryomycetes</taxon>
        <taxon>Sporidiobolales</taxon>
        <taxon>Sporidiobolaceae</taxon>
        <taxon>Rhodotorula</taxon>
    </lineage>
</organism>
<dbReference type="InterPro" id="IPR005828">
    <property type="entry name" value="MFS_sugar_transport-like"/>
</dbReference>
<evidence type="ECO:0000259" key="11">
    <source>
        <dbReference type="PROSITE" id="PS50850"/>
    </source>
</evidence>
<evidence type="ECO:0000313" key="12">
    <source>
        <dbReference type="EMBL" id="GJN92627.1"/>
    </source>
</evidence>
<evidence type="ECO:0000313" key="13">
    <source>
        <dbReference type="Proteomes" id="UP001342314"/>
    </source>
</evidence>
<evidence type="ECO:0000256" key="10">
    <source>
        <dbReference type="SAM" id="Phobius"/>
    </source>
</evidence>
<dbReference type="PANTHER" id="PTHR48022">
    <property type="entry name" value="PLASTIDIC GLUCOSE TRANSPORTER 4"/>
    <property type="match status" value="1"/>
</dbReference>
<feature type="transmembrane region" description="Helical" evidence="10">
    <location>
        <begin position="104"/>
        <end position="123"/>
    </location>
</feature>
<keyword evidence="6 10" id="KW-0472">Membrane</keyword>
<feature type="transmembrane region" description="Helical" evidence="10">
    <location>
        <begin position="456"/>
        <end position="475"/>
    </location>
</feature>
<feature type="transmembrane region" description="Helical" evidence="10">
    <location>
        <begin position="21"/>
        <end position="43"/>
    </location>
</feature>
<keyword evidence="3 8" id="KW-0813">Transport</keyword>
<feature type="transmembrane region" description="Helical" evidence="10">
    <location>
        <begin position="326"/>
        <end position="346"/>
    </location>
</feature>
<keyword evidence="5 10" id="KW-1133">Transmembrane helix</keyword>
<evidence type="ECO:0000256" key="5">
    <source>
        <dbReference type="ARBA" id="ARBA00022989"/>
    </source>
</evidence>
<comment type="catalytic activity">
    <reaction evidence="7">
        <text>myo-inositol(out) + H(+)(out) = myo-inositol(in) + H(+)(in)</text>
        <dbReference type="Rhea" id="RHEA:60364"/>
        <dbReference type="ChEBI" id="CHEBI:15378"/>
        <dbReference type="ChEBI" id="CHEBI:17268"/>
    </reaction>
</comment>
<dbReference type="PRINTS" id="PR00171">
    <property type="entry name" value="SUGRTRNSPORT"/>
</dbReference>
<comment type="similarity">
    <text evidence="2 8">Belongs to the major facilitator superfamily. Sugar transporter (TC 2.A.1.1) family.</text>
</comment>
<proteinExistence type="inferred from homology"/>
<sequence length="549" mass="59739">MGGGGGGFINKSAMKDTPREVYANWYIYFVGITVAFSGGLHGFNSSNISGILKMHDFKESFDLAQYSSTAYSDLSGWLTSIIVLGGMIGAFATAPLNDLVGRRITLFLLGLLYVVGCIIQIVTTSNINQVIGARALQGFAGGGGSVAGPMLIAEVAPKAIRGLLSGFFSLTVMFGIALGYWSNYGTILHISDNSHWQWRIPLLVQFVPGVIVCAFIFFVPESPRWLAWKGHEAKALRALVRLRRLPEDHPFVVQEYTDILGGIEAERGNSQSWVGLGKELVKDRTLARRFVLVLIAQVGYNFSGGNSITYYQTTILTQVGIKGDDAYLFSGIYGLIKILAVLLYSLYFTEHFGRRNAILLGSAINILCVTWISIYLGALSGNHAGAWVSVAAICIFALGYGLGWAPNAFSLSSELFPNSLRAKMTSICIGVQYLINFLLVRFFPNMTAGIGSDGPFIIFAVVSAAIWVYLFLALPEVKGVAIEHMAELFNGHFWTNGVRASKLNKLLRKEEADNAETFRRDDKGSTALIEDVKDTKSESPGPGRLLSAV</sequence>
<dbReference type="InterPro" id="IPR036259">
    <property type="entry name" value="MFS_trans_sf"/>
</dbReference>
<evidence type="ECO:0000256" key="4">
    <source>
        <dbReference type="ARBA" id="ARBA00022692"/>
    </source>
</evidence>
<evidence type="ECO:0000256" key="2">
    <source>
        <dbReference type="ARBA" id="ARBA00010992"/>
    </source>
</evidence>
<feature type="transmembrane region" description="Helical" evidence="10">
    <location>
        <begin position="163"/>
        <end position="182"/>
    </location>
</feature>
<dbReference type="Gene3D" id="1.20.1250.20">
    <property type="entry name" value="MFS general substrate transporter like domains"/>
    <property type="match status" value="1"/>
</dbReference>
<dbReference type="NCBIfam" id="TIGR00879">
    <property type="entry name" value="SP"/>
    <property type="match status" value="1"/>
</dbReference>
<protein>
    <recommendedName>
        <fullName evidence="11">Major facilitator superfamily (MFS) profile domain-containing protein</fullName>
    </recommendedName>
</protein>
<feature type="domain" description="Major facilitator superfamily (MFS) profile" evidence="11">
    <location>
        <begin position="30"/>
        <end position="478"/>
    </location>
</feature>
<dbReference type="PROSITE" id="PS00217">
    <property type="entry name" value="SUGAR_TRANSPORT_2"/>
    <property type="match status" value="1"/>
</dbReference>
<feature type="transmembrane region" description="Helical" evidence="10">
    <location>
        <begin position="424"/>
        <end position="444"/>
    </location>
</feature>
<dbReference type="InterPro" id="IPR020846">
    <property type="entry name" value="MFS_dom"/>
</dbReference>